<accession>A0A0E9VNL8</accession>
<reference evidence="1" key="2">
    <citation type="journal article" date="2015" name="Fish Shellfish Immunol.">
        <title>Early steps in the European eel (Anguilla anguilla)-Vibrio vulnificus interaction in the gills: Role of the RtxA13 toxin.</title>
        <authorList>
            <person name="Callol A."/>
            <person name="Pajuelo D."/>
            <person name="Ebbesson L."/>
            <person name="Teles M."/>
            <person name="MacKenzie S."/>
            <person name="Amaro C."/>
        </authorList>
    </citation>
    <scope>NUCLEOTIDE SEQUENCE</scope>
</reference>
<organism evidence="1">
    <name type="scientific">Anguilla anguilla</name>
    <name type="common">European freshwater eel</name>
    <name type="synonym">Muraena anguilla</name>
    <dbReference type="NCBI Taxonomy" id="7936"/>
    <lineage>
        <taxon>Eukaryota</taxon>
        <taxon>Metazoa</taxon>
        <taxon>Chordata</taxon>
        <taxon>Craniata</taxon>
        <taxon>Vertebrata</taxon>
        <taxon>Euteleostomi</taxon>
        <taxon>Actinopterygii</taxon>
        <taxon>Neopterygii</taxon>
        <taxon>Teleostei</taxon>
        <taxon>Anguilliformes</taxon>
        <taxon>Anguillidae</taxon>
        <taxon>Anguilla</taxon>
    </lineage>
</organism>
<name>A0A0E9VNL8_ANGAN</name>
<dbReference type="AlphaFoldDB" id="A0A0E9VNL8"/>
<proteinExistence type="predicted"/>
<dbReference type="EMBL" id="GBXM01029769">
    <property type="protein sequence ID" value="JAH78808.1"/>
    <property type="molecule type" value="Transcribed_RNA"/>
</dbReference>
<reference evidence="1" key="1">
    <citation type="submission" date="2014-11" db="EMBL/GenBank/DDBJ databases">
        <authorList>
            <person name="Amaro Gonzalez C."/>
        </authorList>
    </citation>
    <scope>NUCLEOTIDE SEQUENCE</scope>
</reference>
<protein>
    <submittedName>
        <fullName evidence="1">Uncharacterized protein</fullName>
    </submittedName>
</protein>
<evidence type="ECO:0000313" key="1">
    <source>
        <dbReference type="EMBL" id="JAH78808.1"/>
    </source>
</evidence>
<sequence length="43" mass="5020">MKLGMWLYSQSELKQNKQTDFTLSFPKCDSGKENKKTEAAIFF</sequence>